<evidence type="ECO:0000256" key="5">
    <source>
        <dbReference type="ARBA" id="ARBA00022692"/>
    </source>
</evidence>
<keyword evidence="7 8" id="KW-0472">Membrane</keyword>
<evidence type="ECO:0000256" key="6">
    <source>
        <dbReference type="ARBA" id="ARBA00022989"/>
    </source>
</evidence>
<comment type="caution">
    <text evidence="9">The sequence shown here is derived from an EMBL/GenBank/DDBJ whole genome shotgun (WGS) entry which is preliminary data.</text>
</comment>
<evidence type="ECO:0000313" key="10">
    <source>
        <dbReference type="Proteomes" id="UP000076643"/>
    </source>
</evidence>
<dbReference type="PANTHER" id="PTHR30269">
    <property type="entry name" value="TRANSMEMBRANE PROTEIN YFCA"/>
    <property type="match status" value="1"/>
</dbReference>
<dbReference type="Proteomes" id="UP000076643">
    <property type="component" value="Unassembled WGS sequence"/>
</dbReference>
<gene>
    <name evidence="9" type="ORF">N475_12540</name>
</gene>
<comment type="similarity">
    <text evidence="2 8">Belongs to the 4-toluene sulfonate uptake permease (TSUP) (TC 2.A.102) family.</text>
</comment>
<evidence type="ECO:0000256" key="3">
    <source>
        <dbReference type="ARBA" id="ARBA00022448"/>
    </source>
</evidence>
<evidence type="ECO:0000256" key="2">
    <source>
        <dbReference type="ARBA" id="ARBA00009142"/>
    </source>
</evidence>
<feature type="transmembrane region" description="Helical" evidence="8">
    <location>
        <begin position="132"/>
        <end position="156"/>
    </location>
</feature>
<comment type="subcellular location">
    <subcellularLocation>
        <location evidence="1 8">Cell membrane</location>
        <topology evidence="1 8">Multi-pass membrane protein</topology>
    </subcellularLocation>
</comment>
<feature type="transmembrane region" description="Helical" evidence="8">
    <location>
        <begin position="168"/>
        <end position="192"/>
    </location>
</feature>
<sequence>MEYTNVTTAIILGVFGFAGLIKGVVGLGLPPIVLGLLTAIIGIHPAMALVALPAFITNIVQAISGQYWHTLWLTQRLFFFFATISVALGCLLTQFVDQTHMSLLLGVLLVCYGSLGIIQFKPRISAPWQPRAGVLLGVCNGVFTGLTGSSAVPGVFYLQAIGLPKEKLIQAMGILFTCSSLGLSIGLIWQGILTPSTSALSVAALLPATLCMFVGAKLRKRISVAVFQRIFYSALTLLGAYVIVKNSALIV</sequence>
<protein>
    <recommendedName>
        <fullName evidence="8">Probable membrane transporter protein</fullName>
    </recommendedName>
</protein>
<dbReference type="InterPro" id="IPR002781">
    <property type="entry name" value="TM_pro_TauE-like"/>
</dbReference>
<evidence type="ECO:0000256" key="7">
    <source>
        <dbReference type="ARBA" id="ARBA00023136"/>
    </source>
</evidence>
<feature type="transmembrane region" description="Helical" evidence="8">
    <location>
        <begin position="76"/>
        <end position="96"/>
    </location>
</feature>
<feature type="transmembrane region" description="Helical" evidence="8">
    <location>
        <begin position="230"/>
        <end position="250"/>
    </location>
</feature>
<dbReference type="InterPro" id="IPR052017">
    <property type="entry name" value="TSUP"/>
</dbReference>
<keyword evidence="5 8" id="KW-0812">Transmembrane</keyword>
<organism evidence="9 10">
    <name type="scientific">Pseudoalteromonas luteoviolacea DSM 6061</name>
    <dbReference type="NCBI Taxonomy" id="1365250"/>
    <lineage>
        <taxon>Bacteria</taxon>
        <taxon>Pseudomonadati</taxon>
        <taxon>Pseudomonadota</taxon>
        <taxon>Gammaproteobacteria</taxon>
        <taxon>Alteromonadales</taxon>
        <taxon>Pseudoalteromonadaceae</taxon>
        <taxon>Pseudoalteromonas</taxon>
    </lineage>
</organism>
<dbReference type="PANTHER" id="PTHR30269:SF32">
    <property type="entry name" value="MEMBRANE TRANSPORTER PROTEIN-RELATED"/>
    <property type="match status" value="1"/>
</dbReference>
<keyword evidence="6 8" id="KW-1133">Transmembrane helix</keyword>
<dbReference type="PATRIC" id="fig|1365250.3.peg.1738"/>
<feature type="transmembrane region" description="Helical" evidence="8">
    <location>
        <begin position="103"/>
        <end position="120"/>
    </location>
</feature>
<feature type="transmembrane region" description="Helical" evidence="8">
    <location>
        <begin position="6"/>
        <end position="25"/>
    </location>
</feature>
<dbReference type="GO" id="GO:0005886">
    <property type="term" value="C:plasma membrane"/>
    <property type="evidence" value="ECO:0007669"/>
    <property type="project" value="UniProtKB-SubCell"/>
</dbReference>
<keyword evidence="3" id="KW-0813">Transport</keyword>
<keyword evidence="10" id="KW-1185">Reference proteome</keyword>
<dbReference type="Pfam" id="PF01925">
    <property type="entry name" value="TauE"/>
    <property type="match status" value="1"/>
</dbReference>
<keyword evidence="4 8" id="KW-1003">Cell membrane</keyword>
<evidence type="ECO:0000256" key="8">
    <source>
        <dbReference type="RuleBase" id="RU363041"/>
    </source>
</evidence>
<dbReference type="EMBL" id="AUYB01000096">
    <property type="protein sequence ID" value="KZN40287.1"/>
    <property type="molecule type" value="Genomic_DNA"/>
</dbReference>
<reference evidence="9 10" key="1">
    <citation type="submission" date="2013-07" db="EMBL/GenBank/DDBJ databases">
        <title>Comparative Genomic and Metabolomic Analysis of Twelve Strains of Pseudoalteromonas luteoviolacea.</title>
        <authorList>
            <person name="Vynne N.G."/>
            <person name="Mansson M."/>
            <person name="Gram L."/>
        </authorList>
    </citation>
    <scope>NUCLEOTIDE SEQUENCE [LARGE SCALE GENOMIC DNA]</scope>
    <source>
        <strain evidence="9 10">DSM 6061</strain>
    </source>
</reference>
<dbReference type="RefSeq" id="WP_063365028.1">
    <property type="nucleotide sequence ID" value="NZ_AQHB01000037.1"/>
</dbReference>
<name>A0A166XGB9_9GAMM</name>
<feature type="transmembrane region" description="Helical" evidence="8">
    <location>
        <begin position="198"/>
        <end position="218"/>
    </location>
</feature>
<evidence type="ECO:0000256" key="4">
    <source>
        <dbReference type="ARBA" id="ARBA00022475"/>
    </source>
</evidence>
<accession>A0A166XGB9</accession>
<proteinExistence type="inferred from homology"/>
<dbReference type="AlphaFoldDB" id="A0A166XGB9"/>
<feature type="transmembrane region" description="Helical" evidence="8">
    <location>
        <begin position="32"/>
        <end position="56"/>
    </location>
</feature>
<evidence type="ECO:0000256" key="1">
    <source>
        <dbReference type="ARBA" id="ARBA00004651"/>
    </source>
</evidence>
<evidence type="ECO:0000313" key="9">
    <source>
        <dbReference type="EMBL" id="KZN40287.1"/>
    </source>
</evidence>